<dbReference type="Gene3D" id="3.30.830.10">
    <property type="entry name" value="Metalloenzyme, LuxS/M16 peptidase-like"/>
    <property type="match status" value="2"/>
</dbReference>
<proteinExistence type="predicted"/>
<dbReference type="InterPro" id="IPR011765">
    <property type="entry name" value="Pept_M16_N"/>
</dbReference>
<dbReference type="EMBL" id="FMCV01000001">
    <property type="protein sequence ID" value="SCE65361.1"/>
    <property type="molecule type" value="Genomic_DNA"/>
</dbReference>
<dbReference type="RefSeq" id="WP_018784731.1">
    <property type="nucleotide sequence ID" value="NZ_FMCV01000001.1"/>
</dbReference>
<dbReference type="SUPFAM" id="SSF63411">
    <property type="entry name" value="LuxS/MPP-like metallohydrolase"/>
    <property type="match status" value="2"/>
</dbReference>
<name>A0A1C4U0X2_9ACTN</name>
<dbReference type="Pfam" id="PF05193">
    <property type="entry name" value="Peptidase_M16_C"/>
    <property type="match status" value="1"/>
</dbReference>
<dbReference type="Pfam" id="PF00675">
    <property type="entry name" value="Peptidase_M16"/>
    <property type="match status" value="1"/>
</dbReference>
<dbReference type="AlphaFoldDB" id="A0A1C4U0X2"/>
<keyword evidence="4" id="KW-1185">Reference proteome</keyword>
<organism evidence="3 4">
    <name type="scientific">Micromonospora marina</name>
    <dbReference type="NCBI Taxonomy" id="307120"/>
    <lineage>
        <taxon>Bacteria</taxon>
        <taxon>Bacillati</taxon>
        <taxon>Actinomycetota</taxon>
        <taxon>Actinomycetes</taxon>
        <taxon>Micromonosporales</taxon>
        <taxon>Micromonosporaceae</taxon>
        <taxon>Micromonospora</taxon>
    </lineage>
</organism>
<dbReference type="PANTHER" id="PTHR11851:SF224">
    <property type="entry name" value="PROCESSING PROTEASE"/>
    <property type="match status" value="1"/>
</dbReference>
<reference evidence="4" key="1">
    <citation type="submission" date="2016-06" db="EMBL/GenBank/DDBJ databases">
        <authorList>
            <person name="Varghese N."/>
        </authorList>
    </citation>
    <scope>NUCLEOTIDE SEQUENCE [LARGE SCALE GENOMIC DNA]</scope>
    <source>
        <strain evidence="4">DSM 45555</strain>
    </source>
</reference>
<evidence type="ECO:0000259" key="1">
    <source>
        <dbReference type="Pfam" id="PF00675"/>
    </source>
</evidence>
<evidence type="ECO:0000313" key="4">
    <source>
        <dbReference type="Proteomes" id="UP000198551"/>
    </source>
</evidence>
<protein>
    <submittedName>
        <fullName evidence="3">Predicted Zn-dependent peptidase</fullName>
    </submittedName>
</protein>
<dbReference type="InterPro" id="IPR011249">
    <property type="entry name" value="Metalloenz_LuxS/M16"/>
</dbReference>
<sequence length="446" mass="47307">MSTGTTTAAVRPLPALGPNRRLKVPKQAERTLGNGLTVIAVRRSAVPLVELRLWMPFGRTHLARGAMLAQTMLSGTEAHSATELAAELQKVGGGLTAGLDPDRLMLSGAGLVTGLDRMLELLAEVLTGASYPADWVETERERLVDRIQVAQSQPSHLARTALLKRVYGRHPYAEQTPDPDQVRAVRPAPLRRLHTERVHPAGAVLVLVGDVAPDRALDAAEQALSGWRGDGHVAEVPPAPPLEPGPLLLVDRPGSVQSSVRLALPAVPRTHPDHAALQLANLIFGGYFSSRWVENIREDKGYTYGPHSLVEHSVAGSLLVAGAEVATEVTAAALVETTYELGRLATVPPKPEELEQARQYALGTLQLGMSTQAGLASLTSAYAGNGLRLDFLAEHAARLAAATVDDVAEVAARYLAPARAVTVVLGDAERVADSLATLTPVRTEPA</sequence>
<feature type="domain" description="Peptidase M16 N-terminal" evidence="1">
    <location>
        <begin position="70"/>
        <end position="179"/>
    </location>
</feature>
<dbReference type="GO" id="GO:0046872">
    <property type="term" value="F:metal ion binding"/>
    <property type="evidence" value="ECO:0007669"/>
    <property type="project" value="InterPro"/>
</dbReference>
<feature type="domain" description="Peptidase M16 C-terminal" evidence="2">
    <location>
        <begin position="190"/>
        <end position="359"/>
    </location>
</feature>
<dbReference type="InterPro" id="IPR007863">
    <property type="entry name" value="Peptidase_M16_C"/>
</dbReference>
<dbReference type="PANTHER" id="PTHR11851">
    <property type="entry name" value="METALLOPROTEASE"/>
    <property type="match status" value="1"/>
</dbReference>
<gene>
    <name evidence="3" type="ORF">GA0070215_101157</name>
</gene>
<evidence type="ECO:0000313" key="3">
    <source>
        <dbReference type="EMBL" id="SCE65361.1"/>
    </source>
</evidence>
<accession>A0A1C4U0X2</accession>
<evidence type="ECO:0000259" key="2">
    <source>
        <dbReference type="Pfam" id="PF05193"/>
    </source>
</evidence>
<dbReference type="InterPro" id="IPR050361">
    <property type="entry name" value="MPP/UQCRC_Complex"/>
</dbReference>
<dbReference type="Proteomes" id="UP000198551">
    <property type="component" value="Unassembled WGS sequence"/>
</dbReference>